<organism evidence="2">
    <name type="scientific">Haptolina brevifila</name>
    <dbReference type="NCBI Taxonomy" id="156173"/>
    <lineage>
        <taxon>Eukaryota</taxon>
        <taxon>Haptista</taxon>
        <taxon>Haptophyta</taxon>
        <taxon>Prymnesiophyceae</taxon>
        <taxon>Prymnesiales</taxon>
        <taxon>Prymnesiaceae</taxon>
        <taxon>Haptolina</taxon>
    </lineage>
</organism>
<evidence type="ECO:0000256" key="1">
    <source>
        <dbReference type="SAM" id="MobiDB-lite"/>
    </source>
</evidence>
<evidence type="ECO:0008006" key="3">
    <source>
        <dbReference type="Google" id="ProtNLM"/>
    </source>
</evidence>
<accession>A0A7S2CBR8</accession>
<dbReference type="AlphaFoldDB" id="A0A7S2CBR8"/>
<feature type="compositionally biased region" description="Polar residues" evidence="1">
    <location>
        <begin position="132"/>
        <end position="142"/>
    </location>
</feature>
<gene>
    <name evidence="2" type="ORF">CBRE1094_LOCUS7735</name>
</gene>
<reference evidence="2" key="1">
    <citation type="submission" date="2021-01" db="EMBL/GenBank/DDBJ databases">
        <authorList>
            <person name="Corre E."/>
            <person name="Pelletier E."/>
            <person name="Niang G."/>
            <person name="Scheremetjew M."/>
            <person name="Finn R."/>
            <person name="Kale V."/>
            <person name="Holt S."/>
            <person name="Cochrane G."/>
            <person name="Meng A."/>
            <person name="Brown T."/>
            <person name="Cohen L."/>
        </authorList>
    </citation>
    <scope>NUCLEOTIDE SEQUENCE</scope>
    <source>
        <strain evidence="2">UTEX LB 985</strain>
    </source>
</reference>
<feature type="compositionally biased region" description="Polar residues" evidence="1">
    <location>
        <begin position="180"/>
        <end position="196"/>
    </location>
</feature>
<sequence length="207" mass="22488">MRSSIIGGGEHSGEDFVIQITGEHHAGMLHEVLETLHAEGLDIVEAMAHVEGGERSAKHQDSDVFIVRPRGKTKDFDDEKLLELKKALTEMLAHDNGAIQFFSMDEHMHNIDEAYTEISHRVRTETKRRPSFQATKQSVTSTRKADAASPQTTNSPATKSQASKPSASAKSAKSAGSKGITFSTQPPEARTMSTTEAIRMESGGVEA</sequence>
<feature type="compositionally biased region" description="Low complexity" evidence="1">
    <location>
        <begin position="155"/>
        <end position="179"/>
    </location>
</feature>
<dbReference type="EMBL" id="HBGU01014335">
    <property type="protein sequence ID" value="CAD9421299.1"/>
    <property type="molecule type" value="Transcribed_RNA"/>
</dbReference>
<protein>
    <recommendedName>
        <fullName evidence="3">ACT domain-containing protein</fullName>
    </recommendedName>
</protein>
<proteinExistence type="predicted"/>
<feature type="region of interest" description="Disordered" evidence="1">
    <location>
        <begin position="121"/>
        <end position="207"/>
    </location>
</feature>
<name>A0A7S2CBR8_9EUKA</name>
<evidence type="ECO:0000313" key="2">
    <source>
        <dbReference type="EMBL" id="CAD9421299.1"/>
    </source>
</evidence>